<organism evidence="2 3">
    <name type="scientific">Symbiodinium necroappetens</name>
    <dbReference type="NCBI Taxonomy" id="1628268"/>
    <lineage>
        <taxon>Eukaryota</taxon>
        <taxon>Sar</taxon>
        <taxon>Alveolata</taxon>
        <taxon>Dinophyceae</taxon>
        <taxon>Suessiales</taxon>
        <taxon>Symbiodiniaceae</taxon>
        <taxon>Symbiodinium</taxon>
    </lineage>
</organism>
<protein>
    <submittedName>
        <fullName evidence="2">Uncharacterized protein</fullName>
    </submittedName>
</protein>
<accession>A0A813BG99</accession>
<dbReference type="EMBL" id="CAJNJA010071640">
    <property type="protein sequence ID" value="CAE7904461.1"/>
    <property type="molecule type" value="Genomic_DNA"/>
</dbReference>
<feature type="region of interest" description="Disordered" evidence="1">
    <location>
        <begin position="286"/>
        <end position="305"/>
    </location>
</feature>
<evidence type="ECO:0000313" key="2">
    <source>
        <dbReference type="EMBL" id="CAE7904461.1"/>
    </source>
</evidence>
<evidence type="ECO:0000256" key="1">
    <source>
        <dbReference type="SAM" id="MobiDB-lite"/>
    </source>
</evidence>
<feature type="compositionally biased region" description="Low complexity" evidence="1">
    <location>
        <begin position="286"/>
        <end position="298"/>
    </location>
</feature>
<name>A0A813BG99_9DINO</name>
<sequence length="424" mass="46475">MEPAASPAKRARRTALQRAAAGSMDIRECFRESAAAAASPRPASTALPDPSAAQVHVLMTWTFAAALAARDAWARFQASDGPLLFQANLQLLPLDFDVAFEICVPLDDEGRRTMADVKQAVLAALDLALACWRAQEAADLSSRPARRQLIPPVLWCRKAADALVPPSLCHPRMLRCSVCVFNFPGRAVVAAIPRGSLSSSCLQNAKNLEGAVLVAGFLALTKCLLKLLRAVVAFTLALPSHRNLRAFVLFCRSLYWLDFLFKDHLRACRMDMRFLARGQRWSEVQDSSSDSADDAAAPTAPPPATRVSRFPLRTVLHAYLRGVLFREGHSSSLLTLQRLLLHELPADTLPRGLLRDLVYSFSFDVDTVLLHVNNFLHAAASRAVVGAALRQWLGFVWLECLRLPDPPRAVLLGCLWGVALVADF</sequence>
<dbReference type="AlphaFoldDB" id="A0A813BG99"/>
<evidence type="ECO:0000313" key="3">
    <source>
        <dbReference type="Proteomes" id="UP000601435"/>
    </source>
</evidence>
<keyword evidence="3" id="KW-1185">Reference proteome</keyword>
<proteinExistence type="predicted"/>
<dbReference type="Proteomes" id="UP000601435">
    <property type="component" value="Unassembled WGS sequence"/>
</dbReference>
<comment type="caution">
    <text evidence="2">The sequence shown here is derived from an EMBL/GenBank/DDBJ whole genome shotgun (WGS) entry which is preliminary data.</text>
</comment>
<reference evidence="2" key="1">
    <citation type="submission" date="2021-02" db="EMBL/GenBank/DDBJ databases">
        <authorList>
            <person name="Dougan E. K."/>
            <person name="Rhodes N."/>
            <person name="Thang M."/>
            <person name="Chan C."/>
        </authorList>
    </citation>
    <scope>NUCLEOTIDE SEQUENCE</scope>
</reference>
<gene>
    <name evidence="2" type="ORF">SNEC2469_LOCUS30574</name>
</gene>